<evidence type="ECO:0000256" key="2">
    <source>
        <dbReference type="ARBA" id="ARBA00022801"/>
    </source>
</evidence>
<dbReference type="Proteomes" id="UP001457661">
    <property type="component" value="Unassembled WGS sequence"/>
</dbReference>
<dbReference type="SUPFAM" id="SSF56784">
    <property type="entry name" value="HAD-like"/>
    <property type="match status" value="1"/>
</dbReference>
<dbReference type="SUPFAM" id="SSF52540">
    <property type="entry name" value="P-loop containing nucleoside triphosphate hydrolases"/>
    <property type="match status" value="1"/>
</dbReference>
<dbReference type="SFLD" id="SFLDG01140">
    <property type="entry name" value="C2.B:_Phosphomannomutase_and_P"/>
    <property type="match status" value="1"/>
</dbReference>
<dbReference type="EMBL" id="JBBMQX010000001">
    <property type="protein sequence ID" value="MEM5530995.1"/>
    <property type="molecule type" value="Genomic_DNA"/>
</dbReference>
<sequence length="581" mass="65263">MSEANIVDITPFLAKHQLPLKYQYLSEQYFVPLAHDILESKKTNTPIFVAINGCQGSGKTTLADFLVTWFSKNTPLNSVALSIDDFYLAKQARSELAKDVHPLFTTRGVPGTHDVALMNSTITNLLAGEVNVPLPRFNKHEDDCVPASDWLTNEKSVDIVILEGWCVGSEPQPLFSLSEPLNELEQQFDKEGVWRRCVNSCLANEYKAVFNLIDYTVMLKAPSFSDVFTWRQEQEQKLIAKKGEGSGTMTNEQLVYFISHFERITRENLNTLSAKANALIELDSNRDISGMHLTSDDTLQPIIFTDLDGTLLDHADYNTNNISELLQQLQNAHIPVVFNTSKTFCEVIELKNDLNIQQPFIVENGAAVFIPEDYFELKPIGCKKIGAYWCYAMAKPLSSLLDDLNTLKADYKAHYKLFSDLSSEQISELTGLDDAQARRAQTRDYSDPLYWYGNDELLTAFVNDVEALGYDIKIGGRFIHIAKNTDKSAAQQWLVKQFTHHFRKPLTVIALGDSDNDKQMLEHANIAIIIANPASKKPVKLSHNKARYSQSPAPLGWIEEITSLPCISSILSISEEQTSHG</sequence>
<dbReference type="Gene3D" id="3.30.980.20">
    <property type="entry name" value="Putative mannosyl-3-phosphoglycerate phosphatase, domain 2"/>
    <property type="match status" value="1"/>
</dbReference>
<dbReference type="SFLD" id="SFLDG01142">
    <property type="entry name" value="C2.B.2:_Mannosyl-3-phosphoglyc"/>
    <property type="match status" value="1"/>
</dbReference>
<organism evidence="5 6">
    <name type="scientific">Pseudoalteromonas arctica</name>
    <dbReference type="NCBI Taxonomy" id="394751"/>
    <lineage>
        <taxon>Bacteria</taxon>
        <taxon>Pseudomonadati</taxon>
        <taxon>Pseudomonadota</taxon>
        <taxon>Gammaproteobacteria</taxon>
        <taxon>Alteromonadales</taxon>
        <taxon>Pseudoalteromonadaceae</taxon>
        <taxon>Pseudoalteromonas</taxon>
    </lineage>
</organism>
<dbReference type="Gene3D" id="3.40.50.1000">
    <property type="entry name" value="HAD superfamily/HAD-like"/>
    <property type="match status" value="1"/>
</dbReference>
<dbReference type="RefSeq" id="WP_342878888.1">
    <property type="nucleotide sequence ID" value="NZ_JBBMQX010000001.1"/>
</dbReference>
<dbReference type="InterPro" id="IPR036412">
    <property type="entry name" value="HAD-like_sf"/>
</dbReference>
<protein>
    <submittedName>
        <fullName evidence="5">HAD-IIB family hydrolase</fullName>
    </submittedName>
</protein>
<evidence type="ECO:0000256" key="3">
    <source>
        <dbReference type="ARBA" id="ARBA00022842"/>
    </source>
</evidence>
<keyword evidence="1" id="KW-0479">Metal-binding</keyword>
<reference evidence="5 6" key="1">
    <citation type="submission" date="2024-03" db="EMBL/GenBank/DDBJ databases">
        <title>Community enrichment and isolation of bacterial strains for fucoidan degradation.</title>
        <authorList>
            <person name="Sichert A."/>
        </authorList>
    </citation>
    <scope>NUCLEOTIDE SEQUENCE [LARGE SCALE GENOMIC DNA]</scope>
    <source>
        <strain evidence="5 6">AS26</strain>
    </source>
</reference>
<dbReference type="InterPro" id="IPR006379">
    <property type="entry name" value="HAD-SF_hydro_IIB"/>
</dbReference>
<dbReference type="NCBIfam" id="TIGR01486">
    <property type="entry name" value="HAD-SF-IIB-MPGP"/>
    <property type="match status" value="1"/>
</dbReference>
<accession>A0ABU9TBB6</accession>
<gene>
    <name evidence="5" type="ORF">WNY57_01005</name>
</gene>
<feature type="domain" description="Sucrose phosphatase-like" evidence="4">
    <location>
        <begin position="481"/>
        <end position="547"/>
    </location>
</feature>
<dbReference type="Pfam" id="PF05116">
    <property type="entry name" value="S6PP"/>
    <property type="match status" value="1"/>
</dbReference>
<dbReference type="InterPro" id="IPR023214">
    <property type="entry name" value="HAD_sf"/>
</dbReference>
<keyword evidence="2 5" id="KW-0378">Hydrolase</keyword>
<dbReference type="Gene3D" id="3.40.50.300">
    <property type="entry name" value="P-loop containing nucleotide triphosphate hydrolases"/>
    <property type="match status" value="1"/>
</dbReference>
<dbReference type="NCBIfam" id="TIGR01484">
    <property type="entry name" value="HAD-SF-IIB"/>
    <property type="match status" value="1"/>
</dbReference>
<dbReference type="PANTHER" id="PTHR10000">
    <property type="entry name" value="PHOSPHOSERINE PHOSPHATASE"/>
    <property type="match status" value="1"/>
</dbReference>
<dbReference type="GO" id="GO:0016787">
    <property type="term" value="F:hydrolase activity"/>
    <property type="evidence" value="ECO:0007669"/>
    <property type="project" value="UniProtKB-KW"/>
</dbReference>
<dbReference type="Pfam" id="PF08282">
    <property type="entry name" value="Hydrolase_3"/>
    <property type="match status" value="1"/>
</dbReference>
<dbReference type="InterPro" id="IPR006380">
    <property type="entry name" value="SPP-like_dom"/>
</dbReference>
<evidence type="ECO:0000313" key="5">
    <source>
        <dbReference type="EMBL" id="MEM5530995.1"/>
    </source>
</evidence>
<keyword evidence="3" id="KW-0460">Magnesium</keyword>
<name>A0ABU9TBB6_9GAMM</name>
<evidence type="ECO:0000313" key="6">
    <source>
        <dbReference type="Proteomes" id="UP001457661"/>
    </source>
</evidence>
<proteinExistence type="predicted"/>
<comment type="caution">
    <text evidence="5">The sequence shown here is derived from an EMBL/GenBank/DDBJ whole genome shotgun (WGS) entry which is preliminary data.</text>
</comment>
<dbReference type="InterPro" id="IPR006381">
    <property type="entry name" value="HAD-SF-IIB-MPGP"/>
</dbReference>
<evidence type="ECO:0000256" key="1">
    <source>
        <dbReference type="ARBA" id="ARBA00022723"/>
    </source>
</evidence>
<dbReference type="PANTHER" id="PTHR10000:SF8">
    <property type="entry name" value="HAD SUPERFAMILY HYDROLASE-LIKE, TYPE 3"/>
    <property type="match status" value="1"/>
</dbReference>
<keyword evidence="6" id="KW-1185">Reference proteome</keyword>
<dbReference type="SFLD" id="SFLDS00003">
    <property type="entry name" value="Haloacid_Dehalogenase"/>
    <property type="match status" value="1"/>
</dbReference>
<evidence type="ECO:0000259" key="4">
    <source>
        <dbReference type="Pfam" id="PF05116"/>
    </source>
</evidence>
<dbReference type="InterPro" id="IPR027417">
    <property type="entry name" value="P-loop_NTPase"/>
</dbReference>